<proteinExistence type="predicted"/>
<sequence length="290" mass="33036">MRVTCAVRAIVRSHEDAIEDVKNVFGIMKRYGRAVPDRQPADAQPFSVSSTQGHIYLHQLSKELTIDRRYPRPMINRHKNIFQKILTGIVDPKWVIHRSTYIGAQKALANREMIVHGSRDALKTILDAIRKKDLSSLSPLLLDDRILSEIATNSKLSSLTDRQLRCLEVSEDDYIGIDGIVDGWKRIDLPEDDPCGLLSSLRIGMSDKHDNPILSYSVDMMAILRKNILVSKMGSLPPPKDRRFMPAPSIYRLPYMRILYATVEFAHLGTDKIGEFSKEPFLLDFHVHSF</sequence>
<evidence type="ECO:0000313" key="2">
    <source>
        <dbReference type="Proteomes" id="UP001432027"/>
    </source>
</evidence>
<evidence type="ECO:0000313" key="1">
    <source>
        <dbReference type="EMBL" id="GMT04854.1"/>
    </source>
</evidence>
<keyword evidence="2" id="KW-1185">Reference proteome</keyword>
<reference evidence="1" key="1">
    <citation type="submission" date="2023-10" db="EMBL/GenBank/DDBJ databases">
        <title>Genome assembly of Pristionchus species.</title>
        <authorList>
            <person name="Yoshida K."/>
            <person name="Sommer R.J."/>
        </authorList>
    </citation>
    <scope>NUCLEOTIDE SEQUENCE</scope>
    <source>
        <strain evidence="1">RS0144</strain>
    </source>
</reference>
<accession>A0AAV5UG00</accession>
<organism evidence="1 2">
    <name type="scientific">Pristionchus entomophagus</name>
    <dbReference type="NCBI Taxonomy" id="358040"/>
    <lineage>
        <taxon>Eukaryota</taxon>
        <taxon>Metazoa</taxon>
        <taxon>Ecdysozoa</taxon>
        <taxon>Nematoda</taxon>
        <taxon>Chromadorea</taxon>
        <taxon>Rhabditida</taxon>
        <taxon>Rhabditina</taxon>
        <taxon>Diplogasteromorpha</taxon>
        <taxon>Diplogasteroidea</taxon>
        <taxon>Neodiplogasteridae</taxon>
        <taxon>Pristionchus</taxon>
    </lineage>
</organism>
<dbReference type="Proteomes" id="UP001432027">
    <property type="component" value="Unassembled WGS sequence"/>
</dbReference>
<protein>
    <submittedName>
        <fullName evidence="1">Uncharacterized protein</fullName>
    </submittedName>
</protein>
<comment type="caution">
    <text evidence="1">The sequence shown here is derived from an EMBL/GenBank/DDBJ whole genome shotgun (WGS) entry which is preliminary data.</text>
</comment>
<dbReference type="EMBL" id="BTSX01000006">
    <property type="protein sequence ID" value="GMT04854.1"/>
    <property type="molecule type" value="Genomic_DNA"/>
</dbReference>
<gene>
    <name evidence="1" type="ORF">PENTCL1PPCAC_27028</name>
</gene>
<dbReference type="AlphaFoldDB" id="A0AAV5UG00"/>
<name>A0AAV5UG00_9BILA</name>